<organism evidence="6 7">
    <name type="scientific">Candidatus Avisuccinivibrio stercorigallinarum</name>
    <dbReference type="NCBI Taxonomy" id="2840704"/>
    <lineage>
        <taxon>Bacteria</taxon>
        <taxon>Pseudomonadati</taxon>
        <taxon>Pseudomonadota</taxon>
        <taxon>Gammaproteobacteria</taxon>
        <taxon>Aeromonadales</taxon>
        <taxon>Succinivibrionaceae</taxon>
        <taxon>Succinivibrionaceae incertae sedis</taxon>
        <taxon>Candidatus Avisuccinivibrio</taxon>
    </lineage>
</organism>
<dbReference type="InterPro" id="IPR018145">
    <property type="entry name" value="CagE_TrbE_VirB_cntrl_dom"/>
</dbReference>
<feature type="non-terminal residue" evidence="6">
    <location>
        <position position="969"/>
    </location>
</feature>
<dbReference type="Pfam" id="PF19044">
    <property type="entry name" value="P-loop_TraG"/>
    <property type="match status" value="1"/>
</dbReference>
<dbReference type="InterPro" id="IPR027417">
    <property type="entry name" value="P-loop_NTPase"/>
</dbReference>
<dbReference type="InterPro" id="IPR043964">
    <property type="entry name" value="P-loop_TraG"/>
</dbReference>
<keyword evidence="3" id="KW-0067">ATP-binding</keyword>
<comment type="similarity">
    <text evidence="1">Belongs to the TrbE/VirB4 family.</text>
</comment>
<proteinExistence type="inferred from homology"/>
<dbReference type="AlphaFoldDB" id="A0A9D9DCD4"/>
<evidence type="ECO:0000313" key="7">
    <source>
        <dbReference type="Proteomes" id="UP000823631"/>
    </source>
</evidence>
<evidence type="ECO:0000256" key="3">
    <source>
        <dbReference type="ARBA" id="ARBA00022840"/>
    </source>
</evidence>
<accession>A0A9D9DCD4</accession>
<dbReference type="Proteomes" id="UP000823631">
    <property type="component" value="Unassembled WGS sequence"/>
</dbReference>
<feature type="domain" description="AAA+ ATPase" evidence="5">
    <location>
        <begin position="476"/>
        <end position="738"/>
    </location>
</feature>
<name>A0A9D9DCD4_9GAMM</name>
<evidence type="ECO:0000313" key="6">
    <source>
        <dbReference type="EMBL" id="MBO8416810.1"/>
    </source>
</evidence>
<dbReference type="PANTHER" id="PTHR30121:SF12">
    <property type="entry name" value="TYPE IV SECRETION SYSTEM PROTEIN CAGE"/>
    <property type="match status" value="1"/>
</dbReference>
<gene>
    <name evidence="6" type="ORF">IAB19_10560</name>
</gene>
<evidence type="ECO:0000259" key="5">
    <source>
        <dbReference type="SMART" id="SM00382"/>
    </source>
</evidence>
<evidence type="ECO:0000256" key="2">
    <source>
        <dbReference type="ARBA" id="ARBA00022741"/>
    </source>
</evidence>
<dbReference type="InterPro" id="IPR051162">
    <property type="entry name" value="T4SS_component"/>
</dbReference>
<dbReference type="GO" id="GO:0005524">
    <property type="term" value="F:ATP binding"/>
    <property type="evidence" value="ECO:0007669"/>
    <property type="project" value="UniProtKB-KW"/>
</dbReference>
<evidence type="ECO:0000256" key="1">
    <source>
        <dbReference type="ARBA" id="ARBA00006512"/>
    </source>
</evidence>
<dbReference type="SMART" id="SM00382">
    <property type="entry name" value="AAA"/>
    <property type="match status" value="1"/>
</dbReference>
<reference evidence="6" key="1">
    <citation type="submission" date="2020-10" db="EMBL/GenBank/DDBJ databases">
        <authorList>
            <person name="Gilroy R."/>
        </authorList>
    </citation>
    <scope>NUCLEOTIDE SEQUENCE</scope>
    <source>
        <strain evidence="6">17213</strain>
    </source>
</reference>
<feature type="compositionally biased region" description="Low complexity" evidence="4">
    <location>
        <begin position="876"/>
        <end position="890"/>
    </location>
</feature>
<keyword evidence="2" id="KW-0547">Nucleotide-binding</keyword>
<dbReference type="Gene3D" id="3.40.50.300">
    <property type="entry name" value="P-loop containing nucleotide triphosphate hydrolases"/>
    <property type="match status" value="1"/>
</dbReference>
<protein>
    <recommendedName>
        <fullName evidence="5">AAA+ ATPase domain-containing protein</fullName>
    </recommendedName>
</protein>
<reference evidence="6" key="2">
    <citation type="journal article" date="2021" name="PeerJ">
        <title>Extensive microbial diversity within the chicken gut microbiome revealed by metagenomics and culture.</title>
        <authorList>
            <person name="Gilroy R."/>
            <person name="Ravi A."/>
            <person name="Getino M."/>
            <person name="Pursley I."/>
            <person name="Horton D.L."/>
            <person name="Alikhan N.F."/>
            <person name="Baker D."/>
            <person name="Gharbi K."/>
            <person name="Hall N."/>
            <person name="Watson M."/>
            <person name="Adriaenssens E.M."/>
            <person name="Foster-Nyarko E."/>
            <person name="Jarju S."/>
            <person name="Secka A."/>
            <person name="Antonio M."/>
            <person name="Oren A."/>
            <person name="Chaudhuri R.R."/>
            <person name="La Ragione R."/>
            <person name="Hildebrand F."/>
            <person name="Pallen M.J."/>
        </authorList>
    </citation>
    <scope>NUCLEOTIDE SEQUENCE</scope>
    <source>
        <strain evidence="6">17213</strain>
    </source>
</reference>
<dbReference type="InterPro" id="IPR003593">
    <property type="entry name" value="AAA+_ATPase"/>
</dbReference>
<comment type="caution">
    <text evidence="6">The sequence shown here is derived from an EMBL/GenBank/DDBJ whole genome shotgun (WGS) entry which is preliminary data.</text>
</comment>
<sequence>MSDFALSMFFTCLAFAGCCIFCALIVTEALRQRVHKIQRGAFCDLLDYASVMDESVIALKNGALMRIYELFPQDLSHEDEAKLEHLRELTSRALLKLGGHWCFQVDAVRSPDENYLPVMQSDNDTCIELDMLRRRTFMRDKSFKTRFFLTLTYIGESQARHALIELMLEADARKDSDVLKRTLSIVENFKARTDSVAETLALTLKLKLLKLDPKTNEHEALSFIHSCITGKHLHLVYPHVPSYLDVVLATEDFATGLTPAIGRKNIAAVAVDGLPSESYFGVLNELSQLPCSCRFNTRFLCFDDLQSAFLLEKYRRFWKQKTKGILAQVFNLNGRINANAAQKVEEIDEAKAHLDAHEEIFGAYTAVVILMHQDMEVLQQYADLVVKKLEDLGFGARIETVNSVEAFLGSLPGQIRENLRRPLVSQAVLTDFLPLSQPWEGEREAPNPFLGQGAGPLMQVRTEGKGRFYLNLHEKDLGNAIIIGPPGAGKSVLLQALTANFLRYKNARVFAFDKGWSFYALTKALGGEHIVLENVQSAFCPLEDLDSGASLEYGLSFCELLCRMSGVQLSAQQRLEFTQNLQLLKERPRNERTLSDLYLLLSDNELKDAIAPYTLLGNAKAILDHSTNLSFNTVLTTFECGSIFEHSQRFSLPLLKQLFHLIERSFDGRPVMLVLDEAWMMLRDPVFAAELLKWFKTLRKHNVCAVLATQSLTDIANSSLFEVFLECAKTRIFLPNFDAGSPVLRPIYQKMGINESELQSIIHGLPKQDYLLHKGPHSVLFSLDLSAEELKLYSYAGDHCVPQVDAEIAAHGPQFFSPGNLRAAFKAGTLPCSSGRYVNLRELSDWFEFDRGNAIPPEHEGGYLYGAPAPDGFAAQPAPAPAAAAADPWAGTEPEDERTPGILELDREQEEAVSRPTGFKAWLWRLLPWHWDELDSDDDDDVFMKQRRAVLARCPQLPRECPHGVTAYE</sequence>
<dbReference type="CDD" id="cd01127">
    <property type="entry name" value="TrwB_TraG_TraD_VirD4"/>
    <property type="match status" value="1"/>
</dbReference>
<dbReference type="PANTHER" id="PTHR30121">
    <property type="entry name" value="UNCHARACTERIZED PROTEIN YJGR-RELATED"/>
    <property type="match status" value="1"/>
</dbReference>
<dbReference type="SUPFAM" id="SSF52540">
    <property type="entry name" value="P-loop containing nucleoside triphosphate hydrolases"/>
    <property type="match status" value="1"/>
</dbReference>
<dbReference type="Pfam" id="PF03135">
    <property type="entry name" value="CagE_TrbE_VirB"/>
    <property type="match status" value="1"/>
</dbReference>
<feature type="region of interest" description="Disordered" evidence="4">
    <location>
        <begin position="876"/>
        <end position="897"/>
    </location>
</feature>
<evidence type="ECO:0000256" key="4">
    <source>
        <dbReference type="SAM" id="MobiDB-lite"/>
    </source>
</evidence>
<dbReference type="EMBL" id="JADINH010000211">
    <property type="protein sequence ID" value="MBO8416810.1"/>
    <property type="molecule type" value="Genomic_DNA"/>
</dbReference>